<organism evidence="4 5">
    <name type="scientific">Porites lobata</name>
    <dbReference type="NCBI Taxonomy" id="104759"/>
    <lineage>
        <taxon>Eukaryota</taxon>
        <taxon>Metazoa</taxon>
        <taxon>Cnidaria</taxon>
        <taxon>Anthozoa</taxon>
        <taxon>Hexacorallia</taxon>
        <taxon>Scleractinia</taxon>
        <taxon>Fungiina</taxon>
        <taxon>Poritidae</taxon>
        <taxon>Porites</taxon>
    </lineage>
</organism>
<dbReference type="InterPro" id="IPR003323">
    <property type="entry name" value="OTU_dom"/>
</dbReference>
<feature type="domain" description="OTU" evidence="3">
    <location>
        <begin position="627"/>
        <end position="760"/>
    </location>
</feature>
<proteinExistence type="predicted"/>
<comment type="caution">
    <text evidence="4">The sequence shown here is derived from an EMBL/GenBank/DDBJ whole genome shotgun (WGS) entry which is preliminary data.</text>
</comment>
<gene>
    <name evidence="4" type="ORF">PLOB_00009510</name>
</gene>
<dbReference type="InterPro" id="IPR038765">
    <property type="entry name" value="Papain-like_cys_pep_sf"/>
</dbReference>
<evidence type="ECO:0000313" key="5">
    <source>
        <dbReference type="Proteomes" id="UP001159405"/>
    </source>
</evidence>
<sequence length="778" mass="88647">CVLLGKEARQYLRDVLREFECTPQNGRFDQIVEGPHAMSKLIPKLFIWCPIRHYGLTILCPIHGCPLKVGQWTDLPDSSNTSPRNPRLIYDLNGNVILVQAFYECSESLPENVMIGHRYLSASNDVLGALPESVVKGFPLIMQQRSGFTLRLYDYLITGIYQGQNFMELSEGIASMNYRQCMRNKPDSKELSVKEFESIPFIAYPSNDKLMDLFLMQFERNKKRYENNMQKHTGEILSCDHTFRTSKHIGVTSEDGKFVGQFKNVFLGVNENGEVMIWKFTKTTSSSEIIDSLKELKERLDKANTNLKMIIVDDCCHVMHLYGQIFPGIKVRLDLFHACMRVVQTVPKSEDYSRQFANKFSLIFRQNGDLGNERTMSTPCPDEIESNLERLLFVWREKLKTETLLQIENLRKHIKKGCLSEIPVGCETEINERLHRHLNRSLLCGVSKIGPELAVAVMACALYAWNCKRRLKTTLNKRTIPITPIELEPLESLNQATPYLQSHMTAVDSTSTSLPGSISGTVSENSSKASRMPGTSSVFVTVKTVEELENDSVLNYILELVLHIQEFITSWTTKCNNKTIDLIGLLWKINLPAANLYEQESKLNVMELNLTPQHKDNLLRNLTGFNLQLDPINKDGNCFFRATSRQLQKHLQRSDLQNLQHISSLGLGMNEERDTENLRLLFVREVTENLDEYREWMSCSSNVREIERFKTDGHFASDIGDICAKACANLLLVPMIVITALPNVPSIPFLPKHFITAVPMYLAYDHSGPGHYDATKGK</sequence>
<feature type="coiled-coil region" evidence="1">
    <location>
        <begin position="286"/>
        <end position="313"/>
    </location>
</feature>
<keyword evidence="1" id="KW-0175">Coiled coil</keyword>
<dbReference type="EMBL" id="CALNXK010000147">
    <property type="protein sequence ID" value="CAH3168975.1"/>
    <property type="molecule type" value="Genomic_DNA"/>
</dbReference>
<evidence type="ECO:0000313" key="4">
    <source>
        <dbReference type="EMBL" id="CAH3168975.1"/>
    </source>
</evidence>
<dbReference type="Proteomes" id="UP001159405">
    <property type="component" value="Unassembled WGS sequence"/>
</dbReference>
<evidence type="ECO:0000256" key="2">
    <source>
        <dbReference type="SAM" id="MobiDB-lite"/>
    </source>
</evidence>
<reference evidence="4 5" key="1">
    <citation type="submission" date="2022-05" db="EMBL/GenBank/DDBJ databases">
        <authorList>
            <consortium name="Genoscope - CEA"/>
            <person name="William W."/>
        </authorList>
    </citation>
    <scope>NUCLEOTIDE SEQUENCE [LARGE SCALE GENOMIC DNA]</scope>
</reference>
<name>A0ABN8QR29_9CNID</name>
<feature type="region of interest" description="Disordered" evidence="2">
    <location>
        <begin position="510"/>
        <end position="529"/>
    </location>
</feature>
<dbReference type="SUPFAM" id="SSF54001">
    <property type="entry name" value="Cysteine proteinases"/>
    <property type="match status" value="1"/>
</dbReference>
<dbReference type="Gene3D" id="3.90.70.80">
    <property type="match status" value="1"/>
</dbReference>
<accession>A0ABN8QR29</accession>
<keyword evidence="5" id="KW-1185">Reference proteome</keyword>
<dbReference type="CDD" id="cd22744">
    <property type="entry name" value="OTU"/>
    <property type="match status" value="1"/>
</dbReference>
<dbReference type="PROSITE" id="PS50802">
    <property type="entry name" value="OTU"/>
    <property type="match status" value="1"/>
</dbReference>
<feature type="non-terminal residue" evidence="4">
    <location>
        <position position="1"/>
    </location>
</feature>
<evidence type="ECO:0000256" key="1">
    <source>
        <dbReference type="SAM" id="Coils"/>
    </source>
</evidence>
<evidence type="ECO:0000259" key="3">
    <source>
        <dbReference type="PROSITE" id="PS50802"/>
    </source>
</evidence>
<protein>
    <recommendedName>
        <fullName evidence="3">OTU domain-containing protein</fullName>
    </recommendedName>
</protein>